<evidence type="ECO:0000313" key="2">
    <source>
        <dbReference type="Proteomes" id="UP000179807"/>
    </source>
</evidence>
<dbReference type="GeneID" id="94835108"/>
<protein>
    <submittedName>
        <fullName evidence="1">Uncharacterized protein</fullName>
    </submittedName>
</protein>
<accession>A0A1J4KPV2</accession>
<dbReference type="VEuPathDB" id="TrichDB:TRFO_18821"/>
<sequence>MCQTGLSEEDSQLFIAIIIHKSNFNVMEFTTEDEIHIMNLIKKYAYSKEKLTDSTIDEIINEIEFYESMNRINSSSLSQKSFFIDVSCYVK</sequence>
<dbReference type="RefSeq" id="XP_068364870.1">
    <property type="nucleotide sequence ID" value="XM_068500404.1"/>
</dbReference>
<evidence type="ECO:0000313" key="1">
    <source>
        <dbReference type="EMBL" id="OHT11734.1"/>
    </source>
</evidence>
<name>A0A1J4KPV2_9EUKA</name>
<proteinExistence type="predicted"/>
<dbReference type="AlphaFoldDB" id="A0A1J4KPV2"/>
<dbReference type="Proteomes" id="UP000179807">
    <property type="component" value="Unassembled WGS sequence"/>
</dbReference>
<keyword evidence="2" id="KW-1185">Reference proteome</keyword>
<reference evidence="1" key="1">
    <citation type="submission" date="2016-10" db="EMBL/GenBank/DDBJ databases">
        <authorList>
            <person name="Benchimol M."/>
            <person name="Almeida L.G."/>
            <person name="Vasconcelos A.T."/>
            <person name="Perreira-Neves A."/>
            <person name="Rosa I.A."/>
            <person name="Tasca T."/>
            <person name="Bogo M.R."/>
            <person name="de Souza W."/>
        </authorList>
    </citation>
    <scope>NUCLEOTIDE SEQUENCE [LARGE SCALE GENOMIC DNA]</scope>
    <source>
        <strain evidence="1">K</strain>
    </source>
</reference>
<gene>
    <name evidence="1" type="ORF">TRFO_18821</name>
</gene>
<comment type="caution">
    <text evidence="1">The sequence shown here is derived from an EMBL/GenBank/DDBJ whole genome shotgun (WGS) entry which is preliminary data.</text>
</comment>
<dbReference type="EMBL" id="MLAK01000581">
    <property type="protein sequence ID" value="OHT11734.1"/>
    <property type="molecule type" value="Genomic_DNA"/>
</dbReference>
<organism evidence="1 2">
    <name type="scientific">Tritrichomonas foetus</name>
    <dbReference type="NCBI Taxonomy" id="1144522"/>
    <lineage>
        <taxon>Eukaryota</taxon>
        <taxon>Metamonada</taxon>
        <taxon>Parabasalia</taxon>
        <taxon>Tritrichomonadida</taxon>
        <taxon>Tritrichomonadidae</taxon>
        <taxon>Tritrichomonas</taxon>
    </lineage>
</organism>